<dbReference type="Proteomes" id="UP000239907">
    <property type="component" value="Unassembled WGS sequence"/>
</dbReference>
<evidence type="ECO:0000313" key="1">
    <source>
        <dbReference type="EMBL" id="PQJ28264.1"/>
    </source>
</evidence>
<name>A0A2S7U1J6_9BACT</name>
<organism evidence="1 2">
    <name type="scientific">Rubritalea profundi</name>
    <dbReference type="NCBI Taxonomy" id="1658618"/>
    <lineage>
        <taxon>Bacteria</taxon>
        <taxon>Pseudomonadati</taxon>
        <taxon>Verrucomicrobiota</taxon>
        <taxon>Verrucomicrobiia</taxon>
        <taxon>Verrucomicrobiales</taxon>
        <taxon>Rubritaleaceae</taxon>
        <taxon>Rubritalea</taxon>
    </lineage>
</organism>
<proteinExistence type="predicted"/>
<reference evidence="1 2" key="1">
    <citation type="submission" date="2016-12" db="EMBL/GenBank/DDBJ databases">
        <title>Study of bacterial adaptation to deep sea.</title>
        <authorList>
            <person name="Song J."/>
            <person name="Yoshizawa S."/>
            <person name="Kogure K."/>
        </authorList>
    </citation>
    <scope>NUCLEOTIDE SEQUENCE [LARGE SCALE GENOMIC DNA]</scope>
    <source>
        <strain evidence="1 2">SAORIC-165</strain>
    </source>
</reference>
<protein>
    <submittedName>
        <fullName evidence="1">Uncharacterized protein</fullName>
    </submittedName>
</protein>
<evidence type="ECO:0000313" key="2">
    <source>
        <dbReference type="Proteomes" id="UP000239907"/>
    </source>
</evidence>
<sequence>MAGHERHDWNEDTEEGTRLYKAVYFAKEWRFATAMKGSRSAPAEWGDIHEPTTEHWQALRDILFRKYQRKRCPWKFIEAIDKRLGRKVDDIKQGRGK</sequence>
<dbReference type="EMBL" id="MQWA01000001">
    <property type="protein sequence ID" value="PQJ28264.1"/>
    <property type="molecule type" value="Genomic_DNA"/>
</dbReference>
<keyword evidence="2" id="KW-1185">Reference proteome</keyword>
<dbReference type="RefSeq" id="WP_105042768.1">
    <property type="nucleotide sequence ID" value="NZ_MQWA01000001.1"/>
</dbReference>
<gene>
    <name evidence="1" type="ORF">BSZ32_06915</name>
</gene>
<dbReference type="OrthoDB" id="194173at2"/>
<comment type="caution">
    <text evidence="1">The sequence shown here is derived from an EMBL/GenBank/DDBJ whole genome shotgun (WGS) entry which is preliminary data.</text>
</comment>
<dbReference type="AlphaFoldDB" id="A0A2S7U1J6"/>
<accession>A0A2S7U1J6</accession>